<protein>
    <submittedName>
        <fullName evidence="2">DUF3883 domain-containing protein</fullName>
    </submittedName>
</protein>
<keyword evidence="3" id="KW-1185">Reference proteome</keyword>
<sequence length="323" mass="37273">MRLLFCNIGWMRFYNGLSSSDQITGGGSWVQENKTGWEIYNFSNFNGVYHGFVMNPGQIKIENLGARPKDSYIDDVFVIWLSRNPLLGGVRIIGWYKNARVFRKFQAPIPGSPRFDSKYYFNIEAKVKDSYLLPFDGRTFQIPKATESSGGIGQSNVWYAQGEKNKYLRESAIKYIENYEKNNKKTRVNSNKKIDIPKKNQVEINAINVVRKYYEDMGYIVASVEKDNVGWDLEARRNNAFIKIEVKGLSGTEITINLTPNEFEAMQENSESYRLCIVTNALDIQNSEVSVFLFEEDENAWIDDKGRKLQIHKRISARITIDK</sequence>
<dbReference type="Proteomes" id="UP000617402">
    <property type="component" value="Unassembled WGS sequence"/>
</dbReference>
<comment type="caution">
    <text evidence="2">The sequence shown here is derived from an EMBL/GenBank/DDBJ whole genome shotgun (WGS) entry which is preliminary data.</text>
</comment>
<evidence type="ECO:0000259" key="1">
    <source>
        <dbReference type="Pfam" id="PF13020"/>
    </source>
</evidence>
<reference evidence="2 3" key="1">
    <citation type="submission" date="2020-07" db="EMBL/GenBank/DDBJ databases">
        <title>Draft whole-genome sequence of Heliobacterium chlorum DSM 3682, type strain.</title>
        <authorList>
            <person name="Kyndt J.A."/>
            <person name="Meyer T.E."/>
            <person name="Imhoff J.F."/>
        </authorList>
    </citation>
    <scope>NUCLEOTIDE SEQUENCE [LARGE SCALE GENOMIC DNA]</scope>
    <source>
        <strain evidence="2 3">DSM 3682</strain>
    </source>
</reference>
<proteinExistence type="predicted"/>
<dbReference type="RefSeq" id="WP_188040977.1">
    <property type="nucleotide sequence ID" value="NZ_JACVHF010000015.1"/>
</dbReference>
<evidence type="ECO:0000313" key="3">
    <source>
        <dbReference type="Proteomes" id="UP000617402"/>
    </source>
</evidence>
<feature type="domain" description="Protein NO VEIN C-terminal" evidence="1">
    <location>
        <begin position="203"/>
        <end position="285"/>
    </location>
</feature>
<dbReference type="Pfam" id="PF13020">
    <property type="entry name" value="NOV_C"/>
    <property type="match status" value="1"/>
</dbReference>
<accession>A0ABR7T433</accession>
<evidence type="ECO:0000313" key="2">
    <source>
        <dbReference type="EMBL" id="MBC9785525.1"/>
    </source>
</evidence>
<organism evidence="2 3">
    <name type="scientific">Heliobacterium chlorum</name>
    <dbReference type="NCBI Taxonomy" id="2698"/>
    <lineage>
        <taxon>Bacteria</taxon>
        <taxon>Bacillati</taxon>
        <taxon>Bacillota</taxon>
        <taxon>Clostridia</taxon>
        <taxon>Eubacteriales</taxon>
        <taxon>Heliobacteriaceae</taxon>
        <taxon>Heliobacterium</taxon>
    </lineage>
</organism>
<dbReference type="InterPro" id="IPR024975">
    <property type="entry name" value="NOV_C"/>
</dbReference>
<dbReference type="EMBL" id="JACVHF010000015">
    <property type="protein sequence ID" value="MBC9785525.1"/>
    <property type="molecule type" value="Genomic_DNA"/>
</dbReference>
<name>A0ABR7T433_HELCL</name>
<gene>
    <name evidence="2" type="ORF">H1S01_13540</name>
</gene>